<dbReference type="SMART" id="SM00034">
    <property type="entry name" value="CLECT"/>
    <property type="match status" value="1"/>
</dbReference>
<dbReference type="SUPFAM" id="SSF56436">
    <property type="entry name" value="C-type lectin-like"/>
    <property type="match status" value="1"/>
</dbReference>
<gene>
    <name evidence="2" type="ORF">HCOI_00531200</name>
</gene>
<dbReference type="EMBL" id="CAVP010054270">
    <property type="protein sequence ID" value="CDL94022.1"/>
    <property type="molecule type" value="Genomic_DNA"/>
</dbReference>
<organism evidence="2">
    <name type="scientific">Haemonchus contortus</name>
    <name type="common">Barber pole worm</name>
    <dbReference type="NCBI Taxonomy" id="6289"/>
    <lineage>
        <taxon>Eukaryota</taxon>
        <taxon>Metazoa</taxon>
        <taxon>Ecdysozoa</taxon>
        <taxon>Nematoda</taxon>
        <taxon>Chromadorea</taxon>
        <taxon>Rhabditida</taxon>
        <taxon>Rhabditina</taxon>
        <taxon>Rhabditomorpha</taxon>
        <taxon>Strongyloidea</taxon>
        <taxon>Trichostrongylidae</taxon>
        <taxon>Haemonchus</taxon>
    </lineage>
</organism>
<proteinExistence type="predicted"/>
<dbReference type="AlphaFoldDB" id="W6NNY2"/>
<comment type="caution">
    <text evidence="2">The sequence shown here is derived from an EMBL/GenBank/DDBJ whole genome shotgun (WGS) entry which is preliminary data.</text>
</comment>
<dbReference type="GO" id="GO:0030246">
    <property type="term" value="F:carbohydrate binding"/>
    <property type="evidence" value="ECO:0007669"/>
    <property type="project" value="UniProtKB-KW"/>
</dbReference>
<protein>
    <submittedName>
        <fullName evidence="2">C-type lectin domain containing protein</fullName>
    </submittedName>
</protein>
<dbReference type="PANTHER" id="PTHR22803">
    <property type="entry name" value="MANNOSE, PHOSPHOLIPASE, LECTIN RECEPTOR RELATED"/>
    <property type="match status" value="1"/>
</dbReference>
<dbReference type="Pfam" id="PF00059">
    <property type="entry name" value="Lectin_C"/>
    <property type="match status" value="1"/>
</dbReference>
<evidence type="ECO:0000313" key="2">
    <source>
        <dbReference type="EMBL" id="CDL94022.1"/>
    </source>
</evidence>
<feature type="domain" description="C-type lectin" evidence="1">
    <location>
        <begin position="56"/>
        <end position="181"/>
    </location>
</feature>
<dbReference type="InterPro" id="IPR001304">
    <property type="entry name" value="C-type_lectin-like"/>
</dbReference>
<reference evidence="2" key="2">
    <citation type="submission" date="2013-05" db="EMBL/GenBank/DDBJ databases">
        <title>The genome and transcriptome of Haemonchus contortus: a key model parasite for drug and vaccine discovery.</title>
        <authorList>
            <person name="Laing R."/>
            <person name="Kikuchi T."/>
            <person name="Martinelli A."/>
            <person name="Tsai I.J."/>
            <person name="Beech R.N."/>
            <person name="Redman E."/>
            <person name="Holroyd N."/>
            <person name="Bartley D.J."/>
            <person name="Beasley H."/>
            <person name="Britton C."/>
            <person name="Curran D."/>
            <person name="Devaney E."/>
            <person name="Gilabert A."/>
            <person name="Jackson F."/>
            <person name="Hunt M."/>
            <person name="Johnston S."/>
            <person name="Kryukov I."/>
            <person name="Li K."/>
            <person name="Morrison A.A."/>
            <person name="Reid A.J."/>
            <person name="Sargison N."/>
            <person name="Saunders G."/>
            <person name="Wasmuth J.D."/>
            <person name="Wolstenholme A."/>
            <person name="Berriman M."/>
            <person name="Gilleard J.S."/>
            <person name="Cotton J.A."/>
        </authorList>
    </citation>
    <scope>NUCLEOTIDE SEQUENCE [LARGE SCALE GENOMIC DNA]</scope>
    <source>
        <strain evidence="2">ISE/inbred ISE</strain>
    </source>
</reference>
<dbReference type="OrthoDB" id="5799941at2759"/>
<dbReference type="InterPro" id="IPR016187">
    <property type="entry name" value="CTDL_fold"/>
</dbReference>
<keyword evidence="2" id="KW-0430">Lectin</keyword>
<dbReference type="CDD" id="cd00037">
    <property type="entry name" value="CLECT"/>
    <property type="match status" value="1"/>
</dbReference>
<accession>W6NNY2</accession>
<name>W6NNY2_HAECO</name>
<sequence>MDHFIARRFHCSCWQIFGLMPSLTFRIIIGVELLIRVAAIAISGPIPCSPYITNPKNGKCYRKYCDLQEAASASEMCRYMGGELVTICDKDDNDLIVGLAILHPDHLDVLNSVWIGLVRNHADRSQWEWLSGENCTYRSWFGNEPNDMGGNENHVHMNTKTEHYDKWNDISLGFKFHYICEWDECPSQINIVDGE</sequence>
<dbReference type="InterPro" id="IPR050111">
    <property type="entry name" value="C-type_lectin/snaclec_domain"/>
</dbReference>
<evidence type="ECO:0000259" key="1">
    <source>
        <dbReference type="PROSITE" id="PS50041"/>
    </source>
</evidence>
<reference evidence="2" key="1">
    <citation type="submission" date="2013-03" db="EMBL/GenBank/DDBJ databases">
        <authorList>
            <person name="Aslett M."/>
        </authorList>
    </citation>
    <scope>NUCLEOTIDE SEQUENCE [LARGE SCALE GENOMIC DNA]</scope>
    <source>
        <strain evidence="2">ISE/inbred ISE</strain>
    </source>
</reference>
<dbReference type="Gene3D" id="3.10.100.10">
    <property type="entry name" value="Mannose-Binding Protein A, subunit A"/>
    <property type="match status" value="1"/>
</dbReference>
<dbReference type="InterPro" id="IPR016186">
    <property type="entry name" value="C-type_lectin-like/link_sf"/>
</dbReference>
<dbReference type="PROSITE" id="PS50041">
    <property type="entry name" value="C_TYPE_LECTIN_2"/>
    <property type="match status" value="1"/>
</dbReference>